<name>A0A4S3B8G7_9ENTE</name>
<evidence type="ECO:0000259" key="1">
    <source>
        <dbReference type="Pfam" id="PF22526"/>
    </source>
</evidence>
<feature type="domain" description="DUF7000" evidence="1">
    <location>
        <begin position="8"/>
        <end position="160"/>
    </location>
</feature>
<dbReference type="OrthoDB" id="9816011at2"/>
<keyword evidence="3" id="KW-1185">Reference proteome</keyword>
<dbReference type="AlphaFoldDB" id="A0A4S3B8G7"/>
<dbReference type="Pfam" id="PF22526">
    <property type="entry name" value="DUF7000"/>
    <property type="match status" value="1"/>
</dbReference>
<gene>
    <name evidence="2" type="ORF">ESZ54_02660</name>
</gene>
<protein>
    <recommendedName>
        <fullName evidence="1">DUF7000 domain-containing protein</fullName>
    </recommendedName>
</protein>
<proteinExistence type="predicted"/>
<evidence type="ECO:0000313" key="3">
    <source>
        <dbReference type="Proteomes" id="UP000310506"/>
    </source>
</evidence>
<evidence type="ECO:0000313" key="2">
    <source>
        <dbReference type="EMBL" id="THB62126.1"/>
    </source>
</evidence>
<accession>A0A4S3B8G7</accession>
<dbReference type="EMBL" id="SDGV01000004">
    <property type="protein sequence ID" value="THB62126.1"/>
    <property type="molecule type" value="Genomic_DNA"/>
</dbReference>
<organism evidence="2 3">
    <name type="scientific">Vagococcus silagei</name>
    <dbReference type="NCBI Taxonomy" id="2508885"/>
    <lineage>
        <taxon>Bacteria</taxon>
        <taxon>Bacillati</taxon>
        <taxon>Bacillota</taxon>
        <taxon>Bacilli</taxon>
        <taxon>Lactobacillales</taxon>
        <taxon>Enterococcaceae</taxon>
        <taxon>Vagococcus</taxon>
    </lineage>
</organism>
<dbReference type="Proteomes" id="UP000310506">
    <property type="component" value="Unassembled WGS sequence"/>
</dbReference>
<reference evidence="2 3" key="1">
    <citation type="submission" date="2019-01" db="EMBL/GenBank/DDBJ databases">
        <title>Vagococcus silagei sp. nov. isolated from brewer's grain.</title>
        <authorList>
            <person name="Guu J.-R."/>
        </authorList>
    </citation>
    <scope>NUCLEOTIDE SEQUENCE [LARGE SCALE GENOMIC DNA]</scope>
    <source>
        <strain evidence="2 3">2B-2</strain>
    </source>
</reference>
<dbReference type="RefSeq" id="WP_136136127.1">
    <property type="nucleotide sequence ID" value="NZ_SDGV01000004.1"/>
</dbReference>
<comment type="caution">
    <text evidence="2">The sequence shown here is derived from an EMBL/GenBank/DDBJ whole genome shotgun (WGS) entry which is preliminary data.</text>
</comment>
<sequence length="160" mass="18874">MTDKNLPELIKAYQEVVYPESPVRGAYFELIHFVRKLSADFPKLTTDYKAGGVSQGYMDYTYFPFHNDDLHKQKLRYGIVLNHYEMQFELWLMGQNAKEQLKYWDQLKDTPWNQHLTEMPIYSVLEAVIGAEPDFTDLDQLSTEIIKQALLEVDKINQYL</sequence>
<dbReference type="InterPro" id="IPR054269">
    <property type="entry name" value="DUF7000"/>
</dbReference>